<dbReference type="EMBL" id="JACIVI010000008">
    <property type="protein sequence ID" value="MBB1163327.1"/>
    <property type="molecule type" value="Genomic_DNA"/>
</dbReference>
<keyword evidence="1" id="KW-1133">Transmembrane helix</keyword>
<evidence type="ECO:0008006" key="4">
    <source>
        <dbReference type="Google" id="ProtNLM"/>
    </source>
</evidence>
<feature type="transmembrane region" description="Helical" evidence="1">
    <location>
        <begin position="12"/>
        <end position="37"/>
    </location>
</feature>
<feature type="transmembrane region" description="Helical" evidence="1">
    <location>
        <begin position="323"/>
        <end position="342"/>
    </location>
</feature>
<feature type="transmembrane region" description="Helical" evidence="1">
    <location>
        <begin position="268"/>
        <end position="289"/>
    </location>
</feature>
<dbReference type="Proteomes" id="UP000586093">
    <property type="component" value="Unassembled WGS sequence"/>
</dbReference>
<keyword evidence="1" id="KW-0812">Transmembrane</keyword>
<proteinExistence type="predicted"/>
<feature type="transmembrane region" description="Helical" evidence="1">
    <location>
        <begin position="225"/>
        <end position="248"/>
    </location>
</feature>
<feature type="transmembrane region" description="Helical" evidence="1">
    <location>
        <begin position="108"/>
        <end position="129"/>
    </location>
</feature>
<evidence type="ECO:0000313" key="2">
    <source>
        <dbReference type="EMBL" id="MBB1163327.1"/>
    </source>
</evidence>
<keyword evidence="1" id="KW-0472">Membrane</keyword>
<accession>A0A839HKG6</accession>
<evidence type="ECO:0000313" key="3">
    <source>
        <dbReference type="Proteomes" id="UP000586093"/>
    </source>
</evidence>
<feature type="transmembrane region" description="Helical" evidence="1">
    <location>
        <begin position="186"/>
        <end position="213"/>
    </location>
</feature>
<gene>
    <name evidence="2" type="ORF">H4F90_15245</name>
</gene>
<evidence type="ECO:0000256" key="1">
    <source>
        <dbReference type="SAM" id="Phobius"/>
    </source>
</evidence>
<reference evidence="2 3" key="1">
    <citation type="submission" date="2020-08" db="EMBL/GenBank/DDBJ databases">
        <title>Aquariorum lacteus gen. nov., sp. nov., a new member of the family Comamonadaceae, isolated from freshwater aquarium.</title>
        <authorList>
            <person name="Chun S.-J."/>
        </authorList>
    </citation>
    <scope>NUCLEOTIDE SEQUENCE [LARGE SCALE GENOMIC DNA]</scope>
    <source>
        <strain evidence="2 3">SJAQ100</strain>
    </source>
</reference>
<keyword evidence="3" id="KW-1185">Reference proteome</keyword>
<sequence>MPGPLASPGAAAAGLGALRGQLLGLLAAVALLLGLGWGNDGLWFEPDSARHALSGLYVADLLREGLDDPWGFTLAYFQRYPAITPGAYPPLFYLLEGLGFLVLPAGTAWPRALVLGFALLLAAYTLAWARRWIAPQAGWAAVLLLLLQGTQIQATVVLLNLPALALGWAALYHLRRRQEGGGRGQALAFLGLATASLMTHYAAVLLLPVALALGLGERLSRIGRVLLPALLLAGLLLLGVHFLLPGWLPRFLPSAASLGQAPPQIVEGLLQLVGLPLLLAALLGLLLAARDPRWRAEARRLALLLAVTLALMLPLPARDPRYMLLVLPLLSLAAVLAPLVWIQRRPRGPLARGLAIASLPAALLLTQGLQPFNLIRVDGFQPLAAHLAEAGPDDTVLYVGGYRANMAFYLRAGDPGWQRRLIAGEHFLNRTTAVRGFHRETEPVAEDAEDLLDHLRRHCGCRWIAVEVRDETWMSPAERLLQALLRAPPFERVARFPLDSPIAPRVDLYRNTEAITPAEPLPLRFPFFTQRSFPPVPPIRHRDRP</sequence>
<comment type="caution">
    <text evidence="2">The sequence shown here is derived from an EMBL/GenBank/DDBJ whole genome shotgun (WGS) entry which is preliminary data.</text>
</comment>
<dbReference type="AlphaFoldDB" id="A0A839HKG6"/>
<dbReference type="RefSeq" id="WP_182666149.1">
    <property type="nucleotide sequence ID" value="NZ_JACIVI010000008.1"/>
</dbReference>
<name>A0A839HKG6_9BURK</name>
<protein>
    <recommendedName>
        <fullName evidence="4">Glycosyltransferase RgtA/B/C/D-like domain-containing protein</fullName>
    </recommendedName>
</protein>
<organism evidence="2 3">
    <name type="scientific">Aquariibacter albus</name>
    <dbReference type="NCBI Taxonomy" id="2759899"/>
    <lineage>
        <taxon>Bacteria</taxon>
        <taxon>Pseudomonadati</taxon>
        <taxon>Pseudomonadota</taxon>
        <taxon>Betaproteobacteria</taxon>
        <taxon>Burkholderiales</taxon>
        <taxon>Sphaerotilaceae</taxon>
        <taxon>Aquariibacter</taxon>
    </lineage>
</organism>
<feature type="transmembrane region" description="Helical" evidence="1">
    <location>
        <begin position="301"/>
        <end position="317"/>
    </location>
</feature>
<feature type="transmembrane region" description="Helical" evidence="1">
    <location>
        <begin position="141"/>
        <end position="174"/>
    </location>
</feature>